<dbReference type="InterPro" id="IPR036390">
    <property type="entry name" value="WH_DNA-bd_sf"/>
</dbReference>
<dbReference type="GO" id="GO:0005829">
    <property type="term" value="C:cytosol"/>
    <property type="evidence" value="ECO:0007669"/>
    <property type="project" value="TreeGrafter"/>
</dbReference>
<dbReference type="SUPFAM" id="SSF50729">
    <property type="entry name" value="PH domain-like"/>
    <property type="match status" value="1"/>
</dbReference>
<dbReference type="InterPro" id="IPR036388">
    <property type="entry name" value="WH-like_DNA-bd_sf"/>
</dbReference>
<feature type="domain" description="RGS" evidence="5">
    <location>
        <begin position="729"/>
        <end position="853"/>
    </location>
</feature>
<dbReference type="PANTHER" id="PTHR11635:SF152">
    <property type="entry name" value="CAMP-DEPENDENT PROTEIN KINASE TYPE I REGULATORY SUBUNIT-RELATED"/>
    <property type="match status" value="1"/>
</dbReference>
<dbReference type="CDD" id="cd04371">
    <property type="entry name" value="DEP"/>
    <property type="match status" value="1"/>
</dbReference>
<dbReference type="Pfam" id="PF00169">
    <property type="entry name" value="PH"/>
    <property type="match status" value="1"/>
</dbReference>
<evidence type="ECO:0000259" key="5">
    <source>
        <dbReference type="PROSITE" id="PS50132"/>
    </source>
</evidence>
<evidence type="ECO:0008006" key="8">
    <source>
        <dbReference type="Google" id="ProtNLM"/>
    </source>
</evidence>
<dbReference type="Gene3D" id="1.10.167.10">
    <property type="entry name" value="Regulator of G-protein Signalling 4, domain 2"/>
    <property type="match status" value="1"/>
</dbReference>
<dbReference type="SUPFAM" id="SSF48097">
    <property type="entry name" value="Regulator of G-protein signaling, RGS"/>
    <property type="match status" value="1"/>
</dbReference>
<name>A0A7S0DRK8_9EUKA</name>
<dbReference type="Pfam" id="PF00615">
    <property type="entry name" value="RGS"/>
    <property type="match status" value="1"/>
</dbReference>
<dbReference type="PROSITE" id="PS00888">
    <property type="entry name" value="CNMP_BINDING_1"/>
    <property type="match status" value="1"/>
</dbReference>
<evidence type="ECO:0000256" key="1">
    <source>
        <dbReference type="ARBA" id="ARBA00022700"/>
    </source>
</evidence>
<evidence type="ECO:0000256" key="2">
    <source>
        <dbReference type="SAM" id="MobiDB-lite"/>
    </source>
</evidence>
<dbReference type="GO" id="GO:0004862">
    <property type="term" value="F:cAMP-dependent protein kinase inhibitor activity"/>
    <property type="evidence" value="ECO:0007669"/>
    <property type="project" value="TreeGrafter"/>
</dbReference>
<dbReference type="InterPro" id="IPR050503">
    <property type="entry name" value="cAMP-dep_PK_reg_su-like"/>
</dbReference>
<dbReference type="InterPro" id="IPR000591">
    <property type="entry name" value="DEP_dom"/>
</dbReference>
<dbReference type="PRINTS" id="PR00103">
    <property type="entry name" value="CAMPKINASE"/>
</dbReference>
<dbReference type="InterPro" id="IPR018488">
    <property type="entry name" value="cNMP-bd_CS"/>
</dbReference>
<dbReference type="Pfam" id="PF00610">
    <property type="entry name" value="DEP"/>
    <property type="match status" value="1"/>
</dbReference>
<dbReference type="CDD" id="cd07440">
    <property type="entry name" value="RGS"/>
    <property type="match status" value="1"/>
</dbReference>
<dbReference type="PROSITE" id="PS50186">
    <property type="entry name" value="DEP"/>
    <property type="match status" value="1"/>
</dbReference>
<dbReference type="InterPro" id="IPR044926">
    <property type="entry name" value="RGS_subdomain_2"/>
</dbReference>
<feature type="domain" description="PH" evidence="3">
    <location>
        <begin position="226"/>
        <end position="332"/>
    </location>
</feature>
<keyword evidence="1" id="KW-0734">Signal transduction inhibitor</keyword>
<evidence type="ECO:0000259" key="4">
    <source>
        <dbReference type="PROSITE" id="PS50042"/>
    </source>
</evidence>
<dbReference type="InterPro" id="IPR016137">
    <property type="entry name" value="RGS"/>
</dbReference>
<dbReference type="Gene3D" id="1.10.10.10">
    <property type="entry name" value="Winged helix-like DNA-binding domain superfamily/Winged helix DNA-binding domain"/>
    <property type="match status" value="1"/>
</dbReference>
<evidence type="ECO:0000259" key="3">
    <source>
        <dbReference type="PROSITE" id="PS50003"/>
    </source>
</evidence>
<dbReference type="InterPro" id="IPR018490">
    <property type="entry name" value="cNMP-bd_dom_sf"/>
</dbReference>
<organism evidence="7">
    <name type="scientific">Amorphochlora amoebiformis</name>
    <dbReference type="NCBI Taxonomy" id="1561963"/>
    <lineage>
        <taxon>Eukaryota</taxon>
        <taxon>Sar</taxon>
        <taxon>Rhizaria</taxon>
        <taxon>Cercozoa</taxon>
        <taxon>Chlorarachniophyceae</taxon>
        <taxon>Amorphochlora</taxon>
    </lineage>
</organism>
<dbReference type="PROSITE" id="PS50042">
    <property type="entry name" value="CNMP_BINDING_3"/>
    <property type="match status" value="3"/>
</dbReference>
<dbReference type="SMART" id="SM00233">
    <property type="entry name" value="PH"/>
    <property type="match status" value="1"/>
</dbReference>
<dbReference type="SMART" id="SM00315">
    <property type="entry name" value="RGS"/>
    <property type="match status" value="1"/>
</dbReference>
<dbReference type="SUPFAM" id="SSF51206">
    <property type="entry name" value="cAMP-binding domain-like"/>
    <property type="match status" value="3"/>
</dbReference>
<dbReference type="PROSITE" id="PS50132">
    <property type="entry name" value="RGS"/>
    <property type="match status" value="1"/>
</dbReference>
<feature type="domain" description="DEP" evidence="6">
    <location>
        <begin position="106"/>
        <end position="187"/>
    </location>
</feature>
<reference evidence="7" key="1">
    <citation type="submission" date="2021-01" db="EMBL/GenBank/DDBJ databases">
        <authorList>
            <person name="Corre E."/>
            <person name="Pelletier E."/>
            <person name="Niang G."/>
            <person name="Scheremetjew M."/>
            <person name="Finn R."/>
            <person name="Kale V."/>
            <person name="Holt S."/>
            <person name="Cochrane G."/>
            <person name="Meng A."/>
            <person name="Brown T."/>
            <person name="Cohen L."/>
        </authorList>
    </citation>
    <scope>NUCLEOTIDE SEQUENCE</scope>
    <source>
        <strain evidence="7">CCMP2058</strain>
    </source>
</reference>
<dbReference type="EMBL" id="HBEM01032380">
    <property type="protein sequence ID" value="CAD8463163.1"/>
    <property type="molecule type" value="Transcribed_RNA"/>
</dbReference>
<dbReference type="GO" id="GO:0035556">
    <property type="term" value="P:intracellular signal transduction"/>
    <property type="evidence" value="ECO:0007669"/>
    <property type="project" value="InterPro"/>
</dbReference>
<dbReference type="InterPro" id="IPR014710">
    <property type="entry name" value="RmlC-like_jellyroll"/>
</dbReference>
<dbReference type="Pfam" id="PF00027">
    <property type="entry name" value="cNMP_binding"/>
    <property type="match status" value="3"/>
</dbReference>
<dbReference type="InterPro" id="IPR036305">
    <property type="entry name" value="RGS_sf"/>
</dbReference>
<feature type="domain" description="Cyclic nucleotide-binding" evidence="4">
    <location>
        <begin position="610"/>
        <end position="706"/>
    </location>
</feature>
<dbReference type="SUPFAM" id="SSF46785">
    <property type="entry name" value="Winged helix' DNA-binding domain"/>
    <property type="match status" value="1"/>
</dbReference>
<dbReference type="CDD" id="cd00821">
    <property type="entry name" value="PH"/>
    <property type="match status" value="1"/>
</dbReference>
<dbReference type="PROSITE" id="PS50003">
    <property type="entry name" value="PH_DOMAIN"/>
    <property type="match status" value="1"/>
</dbReference>
<dbReference type="AlphaFoldDB" id="A0A7S0DRK8"/>
<accession>A0A7S0DRK8</accession>
<dbReference type="CDD" id="cd00038">
    <property type="entry name" value="CAP_ED"/>
    <property type="match status" value="3"/>
</dbReference>
<evidence type="ECO:0000313" key="7">
    <source>
        <dbReference type="EMBL" id="CAD8463163.1"/>
    </source>
</evidence>
<dbReference type="PANTHER" id="PTHR11635">
    <property type="entry name" value="CAMP-DEPENDENT PROTEIN KINASE REGULATORY CHAIN"/>
    <property type="match status" value="1"/>
</dbReference>
<dbReference type="Gene3D" id="2.60.120.10">
    <property type="entry name" value="Jelly Rolls"/>
    <property type="match status" value="3"/>
</dbReference>
<dbReference type="InterPro" id="IPR000595">
    <property type="entry name" value="cNMP-bd_dom"/>
</dbReference>
<evidence type="ECO:0000259" key="6">
    <source>
        <dbReference type="PROSITE" id="PS50186"/>
    </source>
</evidence>
<dbReference type="GO" id="GO:0030552">
    <property type="term" value="F:cAMP binding"/>
    <property type="evidence" value="ECO:0007669"/>
    <property type="project" value="TreeGrafter"/>
</dbReference>
<dbReference type="GO" id="GO:0034236">
    <property type="term" value="F:protein kinase A catalytic subunit binding"/>
    <property type="evidence" value="ECO:0007669"/>
    <property type="project" value="TreeGrafter"/>
</dbReference>
<dbReference type="SMART" id="SM00049">
    <property type="entry name" value="DEP"/>
    <property type="match status" value="1"/>
</dbReference>
<proteinExistence type="predicted"/>
<sequence length="918" mass="104916">MGIQVSIRNDTDEVVTAEVKGQDGKEISGWKLTIPVGDEKRLTTNFGLEVGVRHKLLLSWGPRPEDKMEQRFWVPRPRGPVHLTATMLKSQTQLRMLEAEHLIEEIMPGMRIEDRNYHGKTYKRCFVANELVTYLLLHRLAADTQEAIEKCQALVKCRIIEHVCTPQDFKTEVNDFENKYLFYRLRETHKMVAPKMESLTVDELISEPRRSSMRFRSFINNRLMSIRGLEGWLEKRSKLGLWQKRYFRVLVDDESKLGNHIAYFENTTSLTPKGIIPSDEINLVEMYEYSKQNRTFRITMTNDHNGKNSYILRAPSPDICLKWLGALKPFAQTLSSTDVVSRSALVFVFTDEMIRVFAKMLKPISFKAGEWICQRGERADDFYLLRNGKIGIYIRTRHGQEILYCQQTPISFFGESVFISQSSTVPLRKASCKAMEDCELLVLSQKDREEFMKKFHEIKGQLFVLLQTGIEKRIAQVPFLKGLKPNDIAKLKLGLHYQSLRKNEVLFYEGDPGSDFFIVYAGALKIVQYDQKNDKEVLLKTVGKADCFGEIALLLSGIPRTATVVATAPTLLLSLSEETFKSFMKIAGLKINVIMRERIVNTFKQYHIPFFEAIPEKNFKELATVCRIESFSHGEAIFKEGEDGDRFYIISFGEVAVSVDGKEIALLHQGAYFGEIALVVEDTPRTATCIATRKTVLLSMSKVDFRGFFEDRPEALADVELKIAGKKCQIRSIMYHPKGVEFFTNYLKKQYAEESMEFWHEVRAYRKWAMQIDLVDQKAIQKKAEEIMNKYIKEGSERQVNISSKMAKEIIKEVEANNASPLTFVDSEKEVITLLSRDKLGSFKQSEEFRKLMAKVGGYQVNAKTKAKGGKKRGGSRIDLGAVAQAVNSSRSSVRAMENNSQPSLTIETSRASEGKSQ</sequence>
<protein>
    <recommendedName>
        <fullName evidence="8">cGMP-dependent protein kinase</fullName>
    </recommendedName>
</protein>
<gene>
    <name evidence="7" type="ORF">LAMO00422_LOCUS22124</name>
</gene>
<dbReference type="GO" id="GO:0009968">
    <property type="term" value="P:negative regulation of signal transduction"/>
    <property type="evidence" value="ECO:0007669"/>
    <property type="project" value="UniProtKB-KW"/>
</dbReference>
<feature type="region of interest" description="Disordered" evidence="2">
    <location>
        <begin position="889"/>
        <end position="918"/>
    </location>
</feature>
<feature type="domain" description="Cyclic nucleotide-binding" evidence="4">
    <location>
        <begin position="479"/>
        <end position="584"/>
    </location>
</feature>
<dbReference type="SMART" id="SM00100">
    <property type="entry name" value="cNMP"/>
    <property type="match status" value="3"/>
</dbReference>
<dbReference type="Gene3D" id="2.30.29.30">
    <property type="entry name" value="Pleckstrin-homology domain (PH domain)/Phosphotyrosine-binding domain (PTB)"/>
    <property type="match status" value="1"/>
</dbReference>
<dbReference type="InterPro" id="IPR001849">
    <property type="entry name" value="PH_domain"/>
</dbReference>
<feature type="compositionally biased region" description="Polar residues" evidence="2">
    <location>
        <begin position="889"/>
        <end position="910"/>
    </location>
</feature>
<dbReference type="GO" id="GO:0005952">
    <property type="term" value="C:cAMP-dependent protein kinase complex"/>
    <property type="evidence" value="ECO:0007669"/>
    <property type="project" value="InterPro"/>
</dbReference>
<feature type="domain" description="Cyclic nucleotide-binding" evidence="4">
    <location>
        <begin position="345"/>
        <end position="459"/>
    </location>
</feature>
<dbReference type="InterPro" id="IPR011993">
    <property type="entry name" value="PH-like_dom_sf"/>
</dbReference>
<dbReference type="PROSITE" id="PS00889">
    <property type="entry name" value="CNMP_BINDING_2"/>
    <property type="match status" value="1"/>
</dbReference>